<accession>A0A3M2TJ40</accession>
<dbReference type="Gene3D" id="3.90.180.10">
    <property type="entry name" value="Medium-chain alcohol dehydrogenases, catalytic domain"/>
    <property type="match status" value="1"/>
</dbReference>
<reference evidence="1 2" key="1">
    <citation type="submission" date="2018-08" db="EMBL/GenBank/DDBJ databases">
        <title>Recombination of ecologically and evolutionarily significant loci maintains genetic cohesion in the Pseudomonas syringae species complex.</title>
        <authorList>
            <person name="Dillon M."/>
            <person name="Thakur S."/>
            <person name="Almeida R.N.D."/>
            <person name="Weir B.S."/>
            <person name="Guttman D.S."/>
        </authorList>
    </citation>
    <scope>NUCLEOTIDE SEQUENCE [LARGE SCALE GENOMIC DNA]</scope>
    <source>
        <strain evidence="1 2">88_10</strain>
    </source>
</reference>
<protein>
    <submittedName>
        <fullName evidence="1">Oxidoreductase zinc-binding protein</fullName>
    </submittedName>
</protein>
<name>A0A3M2TJ40_PSEYM</name>
<dbReference type="AlphaFoldDB" id="A0A3M2TJ40"/>
<organism evidence="1 2">
    <name type="scientific">Pseudomonas syringae pv. maculicola</name>
    <dbReference type="NCBI Taxonomy" id="59511"/>
    <lineage>
        <taxon>Bacteria</taxon>
        <taxon>Pseudomonadati</taxon>
        <taxon>Pseudomonadota</taxon>
        <taxon>Gammaproteobacteria</taxon>
        <taxon>Pseudomonadales</taxon>
        <taxon>Pseudomonadaceae</taxon>
        <taxon>Pseudomonas</taxon>
    </lineage>
</organism>
<evidence type="ECO:0000313" key="1">
    <source>
        <dbReference type="EMBL" id="RML14756.1"/>
    </source>
</evidence>
<evidence type="ECO:0000313" key="2">
    <source>
        <dbReference type="Proteomes" id="UP000282378"/>
    </source>
</evidence>
<dbReference type="Proteomes" id="UP000282378">
    <property type="component" value="Unassembled WGS sequence"/>
</dbReference>
<comment type="caution">
    <text evidence="1">The sequence shown here is derived from an EMBL/GenBank/DDBJ whole genome shotgun (WGS) entry which is preliminary data.</text>
</comment>
<dbReference type="EMBL" id="RBNL01005163">
    <property type="protein sequence ID" value="RML14756.1"/>
    <property type="molecule type" value="Genomic_DNA"/>
</dbReference>
<gene>
    <name evidence="1" type="ORF">APX70_06666</name>
</gene>
<sequence>MIDRVFAFEQAREGLEYLGRGRAKGKVVVKIK</sequence>
<proteinExistence type="predicted"/>